<protein>
    <recommendedName>
        <fullName evidence="4">Tetratricopeptide repeat protein</fullName>
    </recommendedName>
</protein>
<feature type="region of interest" description="Disordered" evidence="1">
    <location>
        <begin position="194"/>
        <end position="217"/>
    </location>
</feature>
<dbReference type="InterPro" id="IPR011990">
    <property type="entry name" value="TPR-like_helical_dom_sf"/>
</dbReference>
<dbReference type="Proteomes" id="UP001368500">
    <property type="component" value="Unassembled WGS sequence"/>
</dbReference>
<dbReference type="Gene3D" id="1.25.40.10">
    <property type="entry name" value="Tetratricopeptide repeat domain"/>
    <property type="match status" value="1"/>
</dbReference>
<evidence type="ECO:0000313" key="2">
    <source>
        <dbReference type="EMBL" id="MEK8025525.1"/>
    </source>
</evidence>
<evidence type="ECO:0008006" key="4">
    <source>
        <dbReference type="Google" id="ProtNLM"/>
    </source>
</evidence>
<evidence type="ECO:0000313" key="3">
    <source>
        <dbReference type="Proteomes" id="UP001368500"/>
    </source>
</evidence>
<organism evidence="2 3">
    <name type="scientific">Pseudaquabacterium rugosum</name>
    <dbReference type="NCBI Taxonomy" id="2984194"/>
    <lineage>
        <taxon>Bacteria</taxon>
        <taxon>Pseudomonadati</taxon>
        <taxon>Pseudomonadota</taxon>
        <taxon>Betaproteobacteria</taxon>
        <taxon>Burkholderiales</taxon>
        <taxon>Sphaerotilaceae</taxon>
        <taxon>Pseudaquabacterium</taxon>
    </lineage>
</organism>
<comment type="caution">
    <text evidence="2">The sequence shown here is derived from an EMBL/GenBank/DDBJ whole genome shotgun (WGS) entry which is preliminary data.</text>
</comment>
<sequence length="217" mass="22981">MPFDDLPAPPPPPSARTRRASEDPVAPRRGGRALPEGEALGALRTALDEQRVALAHGHPIVVCEALTQTARCLAALHAYAEAEASLASALAALRQMPGAADAEGDLLCALAEICCNEADQVEALEDDAPEAQSRRRAARARARDWADGASRLALLTSDPGWGAILLMRAADVLERGGDIDDAVTLQRQALALSEPRRSPSRWAQPEGLRHAAPTVLM</sequence>
<proteinExistence type="predicted"/>
<reference evidence="2 3" key="1">
    <citation type="submission" date="2024-04" db="EMBL/GenBank/DDBJ databases">
        <title>Novel species of the genus Ideonella isolated from streams.</title>
        <authorList>
            <person name="Lu H."/>
        </authorList>
    </citation>
    <scope>NUCLEOTIDE SEQUENCE [LARGE SCALE GENOMIC DNA]</scope>
    <source>
        <strain evidence="2 3">BYS139W</strain>
    </source>
</reference>
<keyword evidence="3" id="KW-1185">Reference proteome</keyword>
<dbReference type="EMBL" id="JBBUTF010000005">
    <property type="protein sequence ID" value="MEK8025525.1"/>
    <property type="molecule type" value="Genomic_DNA"/>
</dbReference>
<gene>
    <name evidence="2" type="ORF">AACH11_06075</name>
</gene>
<accession>A0ABU9B6L9</accession>
<name>A0ABU9B6L9_9BURK</name>
<feature type="region of interest" description="Disordered" evidence="1">
    <location>
        <begin position="1"/>
        <end position="35"/>
    </location>
</feature>
<dbReference type="RefSeq" id="WP_341373312.1">
    <property type="nucleotide sequence ID" value="NZ_JBBUTF010000005.1"/>
</dbReference>
<evidence type="ECO:0000256" key="1">
    <source>
        <dbReference type="SAM" id="MobiDB-lite"/>
    </source>
</evidence>